<gene>
    <name evidence="11" type="ORF">MRX98_13410</name>
</gene>
<dbReference type="AlphaFoldDB" id="A0AA41R2I1"/>
<evidence type="ECO:0000256" key="2">
    <source>
        <dbReference type="ARBA" id="ARBA00022448"/>
    </source>
</evidence>
<feature type="transmembrane region" description="Helical" evidence="9">
    <location>
        <begin position="91"/>
        <end position="110"/>
    </location>
</feature>
<sequence>MVALKGLMKAINKCNEYIAKGFSFLIFLLILTLSYEVVARYAFNQPTQWSFDATYFLSSLVLVLGMGYTWQIGGHVSVDLITNKMPRRVNAALKVIFIVTLFYLCWFQIFRVMLPHLQNSWALKERSMTGFMPPIYPYKTWIFAGVVLLLLQGVVEIVKELHVLIKGEEPR</sequence>
<proteinExistence type="inferred from homology"/>
<evidence type="ECO:0000256" key="6">
    <source>
        <dbReference type="ARBA" id="ARBA00022989"/>
    </source>
</evidence>
<dbReference type="RefSeq" id="WP_246909640.1">
    <property type="nucleotide sequence ID" value="NZ_JALJRB010000015.1"/>
</dbReference>
<keyword evidence="6 9" id="KW-1133">Transmembrane helix</keyword>
<keyword evidence="5 9" id="KW-0812">Transmembrane</keyword>
<dbReference type="InterPro" id="IPR055348">
    <property type="entry name" value="DctQ"/>
</dbReference>
<feature type="transmembrane region" description="Helical" evidence="9">
    <location>
        <begin position="49"/>
        <end position="70"/>
    </location>
</feature>
<feature type="transmembrane region" description="Helical" evidence="9">
    <location>
        <begin position="138"/>
        <end position="158"/>
    </location>
</feature>
<name>A0AA41R2I1_9BACT</name>
<feature type="domain" description="Tripartite ATP-independent periplasmic transporters DctQ component" evidence="10">
    <location>
        <begin position="30"/>
        <end position="160"/>
    </location>
</feature>
<evidence type="ECO:0000256" key="5">
    <source>
        <dbReference type="ARBA" id="ARBA00022692"/>
    </source>
</evidence>
<dbReference type="InterPro" id="IPR007387">
    <property type="entry name" value="TRAP_DctQ"/>
</dbReference>
<evidence type="ECO:0000256" key="3">
    <source>
        <dbReference type="ARBA" id="ARBA00022475"/>
    </source>
</evidence>
<keyword evidence="7 9" id="KW-0472">Membrane</keyword>
<evidence type="ECO:0000256" key="9">
    <source>
        <dbReference type="SAM" id="Phobius"/>
    </source>
</evidence>
<evidence type="ECO:0000256" key="4">
    <source>
        <dbReference type="ARBA" id="ARBA00022519"/>
    </source>
</evidence>
<reference evidence="11" key="1">
    <citation type="submission" date="2022-04" db="EMBL/GenBank/DDBJ databases">
        <title>Desulfatitalea alkaliphila sp. nov., a novel anaerobic sulfate-reducing bacterium isolated from terrestrial mud volcano, Taman Peninsula, Russia.</title>
        <authorList>
            <person name="Khomyakova M.A."/>
            <person name="Merkel A.Y."/>
            <person name="Slobodkin A.I."/>
        </authorList>
    </citation>
    <scope>NUCLEOTIDE SEQUENCE</scope>
    <source>
        <strain evidence="11">M08but</strain>
    </source>
</reference>
<comment type="similarity">
    <text evidence="8">Belongs to the TRAP transporter small permease family.</text>
</comment>
<dbReference type="PANTHER" id="PTHR35011">
    <property type="entry name" value="2,3-DIKETO-L-GULONATE TRAP TRANSPORTER SMALL PERMEASE PROTEIN YIAM"/>
    <property type="match status" value="1"/>
</dbReference>
<evidence type="ECO:0000259" key="10">
    <source>
        <dbReference type="Pfam" id="PF04290"/>
    </source>
</evidence>
<keyword evidence="4" id="KW-0997">Cell inner membrane</keyword>
<evidence type="ECO:0000313" key="12">
    <source>
        <dbReference type="Proteomes" id="UP001165427"/>
    </source>
</evidence>
<dbReference type="Pfam" id="PF04290">
    <property type="entry name" value="DctQ"/>
    <property type="match status" value="1"/>
</dbReference>
<comment type="caution">
    <text evidence="11">The sequence shown here is derived from an EMBL/GenBank/DDBJ whole genome shotgun (WGS) entry which is preliminary data.</text>
</comment>
<protein>
    <submittedName>
        <fullName evidence="11">TRAP transporter small permease subunit</fullName>
    </submittedName>
</protein>
<dbReference type="GO" id="GO:0005886">
    <property type="term" value="C:plasma membrane"/>
    <property type="evidence" value="ECO:0007669"/>
    <property type="project" value="UniProtKB-SubCell"/>
</dbReference>
<evidence type="ECO:0000256" key="1">
    <source>
        <dbReference type="ARBA" id="ARBA00004429"/>
    </source>
</evidence>
<keyword evidence="2" id="KW-0813">Transport</keyword>
<evidence type="ECO:0000256" key="8">
    <source>
        <dbReference type="ARBA" id="ARBA00038436"/>
    </source>
</evidence>
<evidence type="ECO:0000256" key="7">
    <source>
        <dbReference type="ARBA" id="ARBA00023136"/>
    </source>
</evidence>
<comment type="subcellular location">
    <subcellularLocation>
        <location evidence="1">Cell inner membrane</location>
        <topology evidence="1">Multi-pass membrane protein</topology>
    </subcellularLocation>
</comment>
<keyword evidence="3" id="KW-1003">Cell membrane</keyword>
<accession>A0AA41R2I1</accession>
<dbReference type="Proteomes" id="UP001165427">
    <property type="component" value="Unassembled WGS sequence"/>
</dbReference>
<keyword evidence="12" id="KW-1185">Reference proteome</keyword>
<organism evidence="11 12">
    <name type="scientific">Desulfatitalea alkaliphila</name>
    <dbReference type="NCBI Taxonomy" id="2929485"/>
    <lineage>
        <taxon>Bacteria</taxon>
        <taxon>Pseudomonadati</taxon>
        <taxon>Thermodesulfobacteriota</taxon>
        <taxon>Desulfobacteria</taxon>
        <taxon>Desulfobacterales</taxon>
        <taxon>Desulfosarcinaceae</taxon>
        <taxon>Desulfatitalea</taxon>
    </lineage>
</organism>
<evidence type="ECO:0000313" key="11">
    <source>
        <dbReference type="EMBL" id="MCJ8501574.1"/>
    </source>
</evidence>
<feature type="transmembrane region" description="Helical" evidence="9">
    <location>
        <begin position="21"/>
        <end position="43"/>
    </location>
</feature>
<dbReference type="EMBL" id="JALJRB010000015">
    <property type="protein sequence ID" value="MCJ8501574.1"/>
    <property type="molecule type" value="Genomic_DNA"/>
</dbReference>
<dbReference type="PANTHER" id="PTHR35011:SF4">
    <property type="entry name" value="SLL1102 PROTEIN"/>
    <property type="match status" value="1"/>
</dbReference>